<feature type="region of interest" description="Disordered" evidence="12">
    <location>
        <begin position="968"/>
        <end position="1012"/>
    </location>
</feature>
<dbReference type="InterPro" id="IPR036180">
    <property type="entry name" value="Gelsolin-like_dom_sf"/>
</dbReference>
<evidence type="ECO:0000313" key="14">
    <source>
        <dbReference type="EMBL" id="GJJ15040.1"/>
    </source>
</evidence>
<feature type="compositionally biased region" description="Low complexity" evidence="12">
    <location>
        <begin position="973"/>
        <end position="984"/>
    </location>
</feature>
<comment type="similarity">
    <text evidence="4">Belongs to the SEC23/SEC24 family. SEC24 subfamily.</text>
</comment>
<dbReference type="PANTHER" id="PTHR13803">
    <property type="entry name" value="SEC24-RELATED PROTEIN"/>
    <property type="match status" value="1"/>
</dbReference>
<dbReference type="SUPFAM" id="SSF81995">
    <property type="entry name" value="beta-sandwich domain of Sec23/24"/>
    <property type="match status" value="2"/>
</dbReference>
<dbReference type="Gene3D" id="2.60.40.1670">
    <property type="entry name" value="beta-sandwich domain of Sec23/24"/>
    <property type="match status" value="2"/>
</dbReference>
<keyword evidence="6" id="KW-0963">Cytoplasm</keyword>
<dbReference type="GO" id="GO:0090110">
    <property type="term" value="P:COPII-coated vesicle cargo loading"/>
    <property type="evidence" value="ECO:0007669"/>
    <property type="project" value="TreeGrafter"/>
</dbReference>
<keyword evidence="11" id="KW-0472">Membrane</keyword>
<dbReference type="GO" id="GO:0006886">
    <property type="term" value="P:intracellular protein transport"/>
    <property type="evidence" value="ECO:0007669"/>
    <property type="project" value="InterPro"/>
</dbReference>
<dbReference type="SUPFAM" id="SSF81811">
    <property type="entry name" value="Helical domain of Sec23/24"/>
    <property type="match status" value="2"/>
</dbReference>
<dbReference type="GO" id="GO:0000139">
    <property type="term" value="C:Golgi membrane"/>
    <property type="evidence" value="ECO:0007669"/>
    <property type="project" value="UniProtKB-SubCell"/>
</dbReference>
<dbReference type="InterPro" id="IPR036175">
    <property type="entry name" value="Sec23/24_helical_dom_sf"/>
</dbReference>
<dbReference type="SUPFAM" id="SSF53300">
    <property type="entry name" value="vWA-like"/>
    <property type="match status" value="2"/>
</dbReference>
<dbReference type="InterPro" id="IPR036020">
    <property type="entry name" value="WW_dom_sf"/>
</dbReference>
<dbReference type="Pfam" id="PF00626">
    <property type="entry name" value="Gelsolin"/>
    <property type="match status" value="2"/>
</dbReference>
<evidence type="ECO:0000256" key="9">
    <source>
        <dbReference type="ARBA" id="ARBA00022927"/>
    </source>
</evidence>
<dbReference type="InterPro" id="IPR041742">
    <property type="entry name" value="Sec24-like_trunk_dom"/>
</dbReference>
<dbReference type="InterPro" id="IPR029006">
    <property type="entry name" value="ADF-H/Gelsolin-like_dom_sf"/>
</dbReference>
<feature type="compositionally biased region" description="Low complexity" evidence="12">
    <location>
        <begin position="89"/>
        <end position="101"/>
    </location>
</feature>
<evidence type="ECO:0000256" key="2">
    <source>
        <dbReference type="ARBA" id="ARBA00004496"/>
    </source>
</evidence>
<dbReference type="InterPro" id="IPR050550">
    <property type="entry name" value="SEC23_SEC24_subfamily"/>
</dbReference>
<proteinExistence type="inferred from homology"/>
<dbReference type="InterPro" id="IPR006900">
    <property type="entry name" value="Sec23/24_helical_dom"/>
</dbReference>
<evidence type="ECO:0000256" key="5">
    <source>
        <dbReference type="ARBA" id="ARBA00022448"/>
    </source>
</evidence>
<keyword evidence="9" id="KW-0653">Protein transport</keyword>
<dbReference type="Pfam" id="PF04815">
    <property type="entry name" value="Sec23_helical"/>
    <property type="match status" value="2"/>
</dbReference>
<keyword evidence="5" id="KW-0813">Transport</keyword>
<dbReference type="Gene3D" id="2.30.30.380">
    <property type="entry name" value="Zn-finger domain of Sec23/24"/>
    <property type="match status" value="2"/>
</dbReference>
<dbReference type="SUPFAM" id="SSF51045">
    <property type="entry name" value="WW domain"/>
    <property type="match status" value="1"/>
</dbReference>
<evidence type="ECO:0000256" key="8">
    <source>
        <dbReference type="ARBA" id="ARBA00022892"/>
    </source>
</evidence>
<feature type="region of interest" description="Disordered" evidence="12">
    <location>
        <begin position="89"/>
        <end position="130"/>
    </location>
</feature>
<keyword evidence="15" id="KW-1185">Reference proteome</keyword>
<dbReference type="InterPro" id="IPR001202">
    <property type="entry name" value="WW_dom"/>
</dbReference>
<evidence type="ECO:0000256" key="3">
    <source>
        <dbReference type="ARBA" id="ARBA00004586"/>
    </source>
</evidence>
<evidence type="ECO:0000256" key="10">
    <source>
        <dbReference type="ARBA" id="ARBA00023034"/>
    </source>
</evidence>
<feature type="domain" description="WW" evidence="13">
    <location>
        <begin position="5"/>
        <end position="39"/>
    </location>
</feature>
<dbReference type="Proteomes" id="UP001050691">
    <property type="component" value="Unassembled WGS sequence"/>
</dbReference>
<dbReference type="Gene3D" id="1.20.120.730">
    <property type="entry name" value="Sec23/Sec24 helical domain"/>
    <property type="match status" value="2"/>
</dbReference>
<dbReference type="InterPro" id="IPR036465">
    <property type="entry name" value="vWFA_dom_sf"/>
</dbReference>
<dbReference type="GO" id="GO:0008270">
    <property type="term" value="F:zinc ion binding"/>
    <property type="evidence" value="ECO:0007669"/>
    <property type="project" value="InterPro"/>
</dbReference>
<comment type="subcellular location">
    <subcellularLocation>
        <location evidence="2">Cytoplasm</location>
    </subcellularLocation>
    <subcellularLocation>
        <location evidence="3">Endoplasmic reticulum membrane</location>
    </subcellularLocation>
    <subcellularLocation>
        <location evidence="1">Golgi apparatus membrane</location>
    </subcellularLocation>
</comment>
<dbReference type="InterPro" id="IPR006896">
    <property type="entry name" value="Sec23/24_trunk_dom"/>
</dbReference>
<dbReference type="InterPro" id="IPR007123">
    <property type="entry name" value="Gelsolin-like_dom"/>
</dbReference>
<dbReference type="GO" id="GO:0005789">
    <property type="term" value="C:endoplasmic reticulum membrane"/>
    <property type="evidence" value="ECO:0007669"/>
    <property type="project" value="UniProtKB-SubCell"/>
</dbReference>
<dbReference type="CDD" id="cd01479">
    <property type="entry name" value="Sec24-like"/>
    <property type="match status" value="2"/>
</dbReference>
<evidence type="ECO:0000256" key="6">
    <source>
        <dbReference type="ARBA" id="ARBA00022490"/>
    </source>
</evidence>
<keyword evidence="8" id="KW-0931">ER-Golgi transport</keyword>
<dbReference type="SUPFAM" id="SSF82754">
    <property type="entry name" value="C-terminal, gelsolin-like domain of Sec23/24"/>
    <property type="match status" value="2"/>
</dbReference>
<evidence type="ECO:0000256" key="12">
    <source>
        <dbReference type="SAM" id="MobiDB-lite"/>
    </source>
</evidence>
<dbReference type="Gene3D" id="3.40.20.10">
    <property type="entry name" value="Severin"/>
    <property type="match status" value="2"/>
</dbReference>
<accession>A0AAV5AT10</accession>
<dbReference type="InterPro" id="IPR012990">
    <property type="entry name" value="Beta-sandwich_Sec23_24"/>
</dbReference>
<evidence type="ECO:0000259" key="13">
    <source>
        <dbReference type="PROSITE" id="PS50020"/>
    </source>
</evidence>
<dbReference type="InterPro" id="IPR036174">
    <property type="entry name" value="Znf_Sec23_Sec24_sf"/>
</dbReference>
<protein>
    <recommendedName>
        <fullName evidence="13">WW domain-containing protein</fullName>
    </recommendedName>
</protein>
<dbReference type="PANTHER" id="PTHR13803:SF39">
    <property type="entry name" value="SECRETORY 24AB, ISOFORM A"/>
    <property type="match status" value="1"/>
</dbReference>
<keyword evidence="10" id="KW-0333">Golgi apparatus</keyword>
<gene>
    <name evidence="14" type="ORF">Clacol_009315</name>
</gene>
<dbReference type="Gene3D" id="2.20.70.10">
    <property type="match status" value="1"/>
</dbReference>
<evidence type="ECO:0000256" key="1">
    <source>
        <dbReference type="ARBA" id="ARBA00004394"/>
    </source>
</evidence>
<evidence type="ECO:0000256" key="11">
    <source>
        <dbReference type="ARBA" id="ARBA00023136"/>
    </source>
</evidence>
<organism evidence="14 15">
    <name type="scientific">Clathrus columnatus</name>
    <dbReference type="NCBI Taxonomy" id="1419009"/>
    <lineage>
        <taxon>Eukaryota</taxon>
        <taxon>Fungi</taxon>
        <taxon>Dikarya</taxon>
        <taxon>Basidiomycota</taxon>
        <taxon>Agaricomycotina</taxon>
        <taxon>Agaricomycetes</taxon>
        <taxon>Phallomycetidae</taxon>
        <taxon>Phallales</taxon>
        <taxon>Clathraceae</taxon>
        <taxon>Clathrus</taxon>
    </lineage>
</organism>
<evidence type="ECO:0000313" key="15">
    <source>
        <dbReference type="Proteomes" id="UP001050691"/>
    </source>
</evidence>
<dbReference type="GO" id="GO:0000149">
    <property type="term" value="F:SNARE binding"/>
    <property type="evidence" value="ECO:0007669"/>
    <property type="project" value="TreeGrafter"/>
</dbReference>
<comment type="caution">
    <text evidence="14">The sequence shown here is derived from an EMBL/GenBank/DDBJ whole genome shotgun (WGS) entry which is preliminary data.</text>
</comment>
<keyword evidence="7" id="KW-0256">Endoplasmic reticulum</keyword>
<dbReference type="PROSITE" id="PS50020">
    <property type="entry name" value="WW_DOMAIN_2"/>
    <property type="match status" value="1"/>
</dbReference>
<reference evidence="14" key="1">
    <citation type="submission" date="2021-10" db="EMBL/GenBank/DDBJ databases">
        <title>De novo Genome Assembly of Clathrus columnatus (Basidiomycota, Fungi) Using Illumina and Nanopore Sequence Data.</title>
        <authorList>
            <person name="Ogiso-Tanaka E."/>
            <person name="Itagaki H."/>
            <person name="Hosoya T."/>
            <person name="Hosaka K."/>
        </authorList>
    </citation>
    <scope>NUCLEOTIDE SEQUENCE</scope>
    <source>
        <strain evidence="14">MO-923</strain>
    </source>
</reference>
<dbReference type="GO" id="GO:0030127">
    <property type="term" value="C:COPII vesicle coat"/>
    <property type="evidence" value="ECO:0007669"/>
    <property type="project" value="InterPro"/>
</dbReference>
<sequence length="1805" mass="199805">MDTPPNLPPGWASQWDSVQQRHVFIETATGRAQWEHPADYPAGPISPMDSHGQPTQPQLAHSKRRQYATGQTQAYYGAADPVALYPDSSAYPAAQPQSSGQLFTPGLTAPEQAGYQTQPQHQPAPYYGSADPVYPNGQYSQAAPPVAPGPPGMNQVVNQFNQMNLGQKPFSYQTVNLLAAAPDPRDLFRSPPEIRLPSNASFSNSPTINADPSYQRSTLNVVPTTSSLLNKSKIPFALILTPYRSLKEGDDPVPVVTDTVIARCRRCRTYINPYVQFIDGGSRWKCCMCSMANEVPQLFDWDQTRNVPGDRWSRAELNHSVVEFVAPTEYMVRPPQPPVYAFLIDVSHAAIQSGMVATATRTILESLDRIPNEKNRTKIAIIGFDVSLYFFSITPGSTETSMLVVSDLDDVFLPKPSDLLLNLTECREGIEALLGRLSDMFQDSTTVGSALGPALQGGFKLIQSIGGKLLVISSSLPTLGEGALKNREDPKILGTPKESSLLQPASPFYKTFAIECSRAQVSVDMFLFSATYTDVASLSCLPHYTSGQTYFYPAFNATRSEDALKFAHEFGTVLSSPICFEAVMRVRASKDLLAMPSVPIDQSYAIEVQIDDTITSSFVSRNLALPTTSNMTEIYSSVDEIALATLFANKAVERSISHRLEDARDAITNKLIEILTTYKGSMTAAGSGASAQLAVSENMKMFPLLCLGLLKHVAIRQSVQIPSDLRAYAGTLLTTLPSQLLIPYIHPTFYSLHNMPPEAGTIGDFGVILPAPLPLSSERLERHGLYLIEDGQNMFLWVGRDAVPQLVQDVFNLSSYDQLRGGKTTLPMLENPFSQRVNAIIAKIREMRRGPYWSHLYIVKEDTDPALRLWALSALIMDRSEQLPSYQQFLGQIKDKCQNYCLYGDCINIALHIPMDSHPGGHSKRRQYAAEQSQAYYGAPEVVPQFNDLSYGQPQPQSQFIDPSLQQPAFESQHQPQQVPYYQPGVDPSHVQPPNPTFYAQPTVGGPQMPNPNQLASGFSQMSLGQKFNFQTVNLLAQLPDPRDLFRPPPDIQLPPNSSVIQSPYINADPSYKRSTMNAIPTTSSLLNKSKIPLGLVMAPYRTVKEGDDPVPVVTDHVIARCRRCRSYINPYVQFVEDGNRWKCCMCGVVNDVPQLFDWDQENNTRADRWSRAELNHAVVEFTAPQEYMARPPQPPVYVFLIDVSHDAIQSGMTSIAAQTILESLDRIPNENSRTKVAVIGFDDSLYFFSLSPGLVDPPMMVVSDLEDVFLPAPNDILVNLTEARESFENLLRRFSKLFSDSARLGGAVGPALEAGFKLIQSLGGKLILLSSSFPTFGAGALKNREDSKILGTTKVKRLKNLSLSYQESSLLQPASPFYKTFAISCARAHVSVDMFLFSSAYTDIASLSCLPRYTAGQTYFYPAFNTVRSEDARKFAHEFSTILASPIAFETIMRIRATKGVRLSMFHGNFFISSSDLLTLPTLPVDHSYVIEVQIEETITSPFVLFQTALVITTCFGERRIRVVNLALPTTSNMSDMYASVDEIALASYFATKSVEKTLSHKLEDARETITNRLVEILSTYKNTMTSSAGGASSQLAICDNMKMFPLLCLGLLKHVAIRQSGQIPSDLRAYGQALLTTLPPQQLIPYIHPNLYSLHNMPPEAGTVGDYGVILPAPLPPTSEKLESYGLFLIEDSQNIFLWVGREAVPQLIQDVFNLPSSAQLHSGKATLPVLDNPFSIRVNAIIGKIREMRRGPYWQHVYIVKEDGEPALRLWALSSLIMDRIEQLPNYQQYLSQLREKVNGSS</sequence>
<evidence type="ECO:0000256" key="4">
    <source>
        <dbReference type="ARBA" id="ARBA00008334"/>
    </source>
</evidence>
<dbReference type="Pfam" id="PF04810">
    <property type="entry name" value="zf-Sec23_Sec24"/>
    <property type="match status" value="2"/>
</dbReference>
<dbReference type="InterPro" id="IPR006895">
    <property type="entry name" value="Znf_Sec23_Sec24"/>
</dbReference>
<dbReference type="Pfam" id="PF04811">
    <property type="entry name" value="Sec23_trunk"/>
    <property type="match status" value="2"/>
</dbReference>
<feature type="region of interest" description="Disordered" evidence="12">
    <location>
        <begin position="30"/>
        <end position="68"/>
    </location>
</feature>
<dbReference type="Pfam" id="PF08033">
    <property type="entry name" value="Sec23_BS"/>
    <property type="match status" value="1"/>
</dbReference>
<dbReference type="GO" id="GO:0070971">
    <property type="term" value="C:endoplasmic reticulum exit site"/>
    <property type="evidence" value="ECO:0007669"/>
    <property type="project" value="TreeGrafter"/>
</dbReference>
<dbReference type="SUPFAM" id="SSF82919">
    <property type="entry name" value="Zn-finger domain of Sec23/24"/>
    <property type="match status" value="2"/>
</dbReference>
<name>A0AAV5AT10_9AGAM</name>
<evidence type="ECO:0000256" key="7">
    <source>
        <dbReference type="ARBA" id="ARBA00022824"/>
    </source>
</evidence>
<dbReference type="Gene3D" id="3.40.50.410">
    <property type="entry name" value="von Willebrand factor, type A domain"/>
    <property type="match status" value="2"/>
</dbReference>
<dbReference type="EMBL" id="BPWL01000010">
    <property type="protein sequence ID" value="GJJ15040.1"/>
    <property type="molecule type" value="Genomic_DNA"/>
</dbReference>